<dbReference type="GO" id="GO:0016020">
    <property type="term" value="C:membrane"/>
    <property type="evidence" value="ECO:0007669"/>
    <property type="project" value="UniProtKB-SubCell"/>
</dbReference>
<reference evidence="7 8" key="1">
    <citation type="submission" date="2024-09" db="EMBL/GenBank/DDBJ databases">
        <title>A chromosome-level genome assembly of Gray's grenadier anchovy, Coilia grayii.</title>
        <authorList>
            <person name="Fu Z."/>
        </authorList>
    </citation>
    <scope>NUCLEOTIDE SEQUENCE [LARGE SCALE GENOMIC DNA]</scope>
    <source>
        <strain evidence="7">G4</strain>
        <tissue evidence="7">Muscle</tissue>
    </source>
</reference>
<keyword evidence="8" id="KW-1185">Reference proteome</keyword>
<sequence length="500" mass="53717">MEDDRPPGSGSGSEKEVQNEPSPDEADLDRFKVYRMRWFILLVLCLLNCSNAMLWLTFAPVADESGAVLGVTVEQVNWLSLVYMVLAIPLSAATIWMLDSCGLRPTLILGAWLNMLGSVLRVVGVLGQWVPPAGRFPVVLGGQLLCAAAQPLVIFSPTKLAAVWFPQQQRASANMAASMANPLGALIANILSPFIMNFFGDLFILLLVYSVPAVVVCCLATVGIRSSAPPTPPSASAEHSNSEPFLQGVRLLLRNRAYLLLLVCFGSGMAAFTCFSSLLEQILCVKGYTNDFAGVCGALFILCGALGAAALGFYVDRSRKFTEATKVNMCLSSLGCSAFAVFSQVRSQKVAVAVVCSVFGLFGFSIYPVAMELSVECSYPVGEATSAGLIFIAGQVLSVVYMFVLQALTKPLADSPLSVCAEGGTFSWRVPVLVLAGLWCLGTCVFVCFFHTEYKRLRAEEEPGVKKNNSTHTPALTHTTHTHIITHTPALSHTHNSTYT</sequence>
<feature type="transmembrane region" description="Helical" evidence="6">
    <location>
        <begin position="387"/>
        <end position="408"/>
    </location>
</feature>
<dbReference type="InterPro" id="IPR011701">
    <property type="entry name" value="MFS"/>
</dbReference>
<feature type="transmembrane region" description="Helical" evidence="6">
    <location>
        <begin position="110"/>
        <end position="130"/>
    </location>
</feature>
<feature type="region of interest" description="Disordered" evidence="5">
    <location>
        <begin position="1"/>
        <end position="25"/>
    </location>
</feature>
<dbReference type="PANTHER" id="PTHR10924:SF6">
    <property type="entry name" value="SOLUTE CARRIER FAMILY 49 MEMBER A3"/>
    <property type="match status" value="1"/>
</dbReference>
<evidence type="ECO:0000256" key="4">
    <source>
        <dbReference type="ARBA" id="ARBA00023136"/>
    </source>
</evidence>
<evidence type="ECO:0000256" key="5">
    <source>
        <dbReference type="SAM" id="MobiDB-lite"/>
    </source>
</evidence>
<name>A0ABD1JQG5_9TELE</name>
<feature type="transmembrane region" description="Helical" evidence="6">
    <location>
        <begin position="78"/>
        <end position="98"/>
    </location>
</feature>
<keyword evidence="4 6" id="KW-0472">Membrane</keyword>
<evidence type="ECO:0000256" key="6">
    <source>
        <dbReference type="SAM" id="Phobius"/>
    </source>
</evidence>
<feature type="transmembrane region" description="Helical" evidence="6">
    <location>
        <begin position="351"/>
        <end position="375"/>
    </location>
</feature>
<dbReference type="CDD" id="cd17399">
    <property type="entry name" value="MFS_MFSD7"/>
    <property type="match status" value="1"/>
</dbReference>
<dbReference type="PANTHER" id="PTHR10924">
    <property type="entry name" value="MAJOR FACILITATOR SUPERFAMILY PROTEIN-RELATED"/>
    <property type="match status" value="1"/>
</dbReference>
<evidence type="ECO:0000256" key="3">
    <source>
        <dbReference type="ARBA" id="ARBA00022989"/>
    </source>
</evidence>
<protein>
    <recommendedName>
        <fullName evidence="9">Major facilitator superfamily (MFS) profile domain-containing protein</fullName>
    </recommendedName>
</protein>
<feature type="transmembrane region" description="Helical" evidence="6">
    <location>
        <begin position="38"/>
        <end position="58"/>
    </location>
</feature>
<dbReference type="InterPro" id="IPR049680">
    <property type="entry name" value="FLVCR1-2_SLC49-like"/>
</dbReference>
<evidence type="ECO:0000313" key="8">
    <source>
        <dbReference type="Proteomes" id="UP001591681"/>
    </source>
</evidence>
<dbReference type="Proteomes" id="UP001591681">
    <property type="component" value="Unassembled WGS sequence"/>
</dbReference>
<proteinExistence type="predicted"/>
<evidence type="ECO:0008006" key="9">
    <source>
        <dbReference type="Google" id="ProtNLM"/>
    </source>
</evidence>
<dbReference type="EMBL" id="JBHFQA010000013">
    <property type="protein sequence ID" value="KAL2089113.1"/>
    <property type="molecule type" value="Genomic_DNA"/>
</dbReference>
<dbReference type="SUPFAM" id="SSF103473">
    <property type="entry name" value="MFS general substrate transporter"/>
    <property type="match status" value="1"/>
</dbReference>
<feature type="transmembrane region" description="Helical" evidence="6">
    <location>
        <begin position="291"/>
        <end position="315"/>
    </location>
</feature>
<dbReference type="Pfam" id="PF07690">
    <property type="entry name" value="MFS_1"/>
    <property type="match status" value="1"/>
</dbReference>
<dbReference type="AlphaFoldDB" id="A0ABD1JQG5"/>
<evidence type="ECO:0000313" key="7">
    <source>
        <dbReference type="EMBL" id="KAL2089113.1"/>
    </source>
</evidence>
<dbReference type="InterPro" id="IPR036259">
    <property type="entry name" value="MFS_trans_sf"/>
</dbReference>
<keyword evidence="3 6" id="KW-1133">Transmembrane helix</keyword>
<feature type="transmembrane region" description="Helical" evidence="6">
    <location>
        <begin position="257"/>
        <end position="279"/>
    </location>
</feature>
<comment type="caution">
    <text evidence="7">The sequence shown here is derived from an EMBL/GenBank/DDBJ whole genome shotgun (WGS) entry which is preliminary data.</text>
</comment>
<feature type="transmembrane region" description="Helical" evidence="6">
    <location>
        <begin position="176"/>
        <end position="196"/>
    </location>
</feature>
<comment type="subcellular location">
    <subcellularLocation>
        <location evidence="1">Membrane</location>
        <topology evidence="1">Multi-pass membrane protein</topology>
    </subcellularLocation>
</comment>
<keyword evidence="2 6" id="KW-0812">Transmembrane</keyword>
<evidence type="ECO:0000256" key="2">
    <source>
        <dbReference type="ARBA" id="ARBA00022692"/>
    </source>
</evidence>
<feature type="transmembrane region" description="Helical" evidence="6">
    <location>
        <begin position="202"/>
        <end position="224"/>
    </location>
</feature>
<evidence type="ECO:0000256" key="1">
    <source>
        <dbReference type="ARBA" id="ARBA00004141"/>
    </source>
</evidence>
<organism evidence="7 8">
    <name type="scientific">Coilia grayii</name>
    <name type="common">Gray's grenadier anchovy</name>
    <dbReference type="NCBI Taxonomy" id="363190"/>
    <lineage>
        <taxon>Eukaryota</taxon>
        <taxon>Metazoa</taxon>
        <taxon>Chordata</taxon>
        <taxon>Craniata</taxon>
        <taxon>Vertebrata</taxon>
        <taxon>Euteleostomi</taxon>
        <taxon>Actinopterygii</taxon>
        <taxon>Neopterygii</taxon>
        <taxon>Teleostei</taxon>
        <taxon>Clupei</taxon>
        <taxon>Clupeiformes</taxon>
        <taxon>Clupeoidei</taxon>
        <taxon>Engraulidae</taxon>
        <taxon>Coilinae</taxon>
        <taxon>Coilia</taxon>
    </lineage>
</organism>
<feature type="transmembrane region" description="Helical" evidence="6">
    <location>
        <begin position="428"/>
        <end position="450"/>
    </location>
</feature>
<dbReference type="Gene3D" id="1.20.1250.20">
    <property type="entry name" value="MFS general substrate transporter like domains"/>
    <property type="match status" value="2"/>
</dbReference>
<accession>A0ABD1JQG5</accession>
<gene>
    <name evidence="7" type="ORF">ACEWY4_016012</name>
</gene>